<organism evidence="6 7">
    <name type="scientific">Glutamicibacter protophormiae</name>
    <name type="common">Brevibacterium protophormiae</name>
    <dbReference type="NCBI Taxonomy" id="37930"/>
    <lineage>
        <taxon>Bacteria</taxon>
        <taxon>Bacillati</taxon>
        <taxon>Actinomycetota</taxon>
        <taxon>Actinomycetes</taxon>
        <taxon>Micrococcales</taxon>
        <taxon>Micrococcaceae</taxon>
        <taxon>Glutamicibacter</taxon>
    </lineage>
</organism>
<dbReference type="PANTHER" id="PTHR43003">
    <property type="entry name" value="DNA-3-METHYLADENINE GLYCOSYLASE"/>
    <property type="match status" value="1"/>
</dbReference>
<evidence type="ECO:0000256" key="1">
    <source>
        <dbReference type="ARBA" id="ARBA00000086"/>
    </source>
</evidence>
<proteinExistence type="predicted"/>
<dbReference type="PANTHER" id="PTHR43003:SF13">
    <property type="entry name" value="DNA-3-METHYLADENINE GLYCOSYLASE 2"/>
    <property type="match status" value="1"/>
</dbReference>
<evidence type="ECO:0000256" key="4">
    <source>
        <dbReference type="ARBA" id="ARBA00023204"/>
    </source>
</evidence>
<dbReference type="Gene3D" id="1.10.1670.10">
    <property type="entry name" value="Helix-hairpin-Helix base-excision DNA repair enzymes (C-terminal)"/>
    <property type="match status" value="1"/>
</dbReference>
<dbReference type="InterPro" id="IPR003265">
    <property type="entry name" value="HhH-GPD_domain"/>
</dbReference>
<evidence type="ECO:0000256" key="3">
    <source>
        <dbReference type="ARBA" id="ARBA00022763"/>
    </source>
</evidence>
<dbReference type="InterPro" id="IPR051912">
    <property type="entry name" value="Alkylbase_DNA_Glycosylase/TA"/>
</dbReference>
<comment type="caution">
    <text evidence="6">The sequence shown here is derived from an EMBL/GenBank/DDBJ whole genome shotgun (WGS) entry which is preliminary data.</text>
</comment>
<dbReference type="GO" id="GO:0003905">
    <property type="term" value="F:alkylbase DNA N-glycosylase activity"/>
    <property type="evidence" value="ECO:0007669"/>
    <property type="project" value="UniProtKB-EC"/>
</dbReference>
<sequence length="223" mass="24111">MDLDADSSAIDAALQEDPALAPSVLRTPGIRVPGAIDPHELVIRAIVGQQISVKAARTHLSRLATQAGGLYTSSFDGLDRLFPTSREIIETVPEPAAEAPLDPQRVLRLPRRSISALRGAASALESGELAIGFESDPELLRQNLLRTPGIGPWTAAYLSMRVLADPDAWMRNDVALVSGAARLGILEPPHSKSASHRLLEDYAQRWSPWRSYASMHLWQAASG</sequence>
<evidence type="ECO:0000313" key="6">
    <source>
        <dbReference type="EMBL" id="MBP2397863.1"/>
    </source>
</evidence>
<dbReference type="InterPro" id="IPR010316">
    <property type="entry name" value="AlkA_N"/>
</dbReference>
<reference evidence="6 7" key="1">
    <citation type="submission" date="2021-03" db="EMBL/GenBank/DDBJ databases">
        <title>Sequencing the genomes of 1000 actinobacteria strains.</title>
        <authorList>
            <person name="Klenk H.-P."/>
        </authorList>
    </citation>
    <scope>NUCLEOTIDE SEQUENCE [LARGE SCALE GENOMIC DNA]</scope>
    <source>
        <strain evidence="6 7">DSM 20168</strain>
    </source>
</reference>
<dbReference type="EC" id="3.2.2.21" evidence="2"/>
<dbReference type="Gene3D" id="1.10.340.30">
    <property type="entry name" value="Hypothetical protein, domain 2"/>
    <property type="match status" value="1"/>
</dbReference>
<evidence type="ECO:0000259" key="5">
    <source>
        <dbReference type="Pfam" id="PF06029"/>
    </source>
</evidence>
<evidence type="ECO:0000256" key="2">
    <source>
        <dbReference type="ARBA" id="ARBA00012000"/>
    </source>
</evidence>
<dbReference type="Gene3D" id="3.30.310.20">
    <property type="entry name" value="DNA-3-methyladenine glycosylase AlkA, N-terminal domain"/>
    <property type="match status" value="1"/>
</dbReference>
<keyword evidence="7" id="KW-1185">Reference proteome</keyword>
<gene>
    <name evidence="6" type="ORF">JOF39_000944</name>
</gene>
<keyword evidence="3" id="KW-0227">DNA damage</keyword>
<dbReference type="Proteomes" id="UP001195422">
    <property type="component" value="Unassembled WGS sequence"/>
</dbReference>
<accession>A0ABS4XMX2</accession>
<dbReference type="InterPro" id="IPR037046">
    <property type="entry name" value="AlkA_N_sf"/>
</dbReference>
<dbReference type="CDD" id="cd00056">
    <property type="entry name" value="ENDO3c"/>
    <property type="match status" value="1"/>
</dbReference>
<dbReference type="InterPro" id="IPR023170">
    <property type="entry name" value="HhH_base_excis_C"/>
</dbReference>
<dbReference type="EMBL" id="JAGIOJ010000001">
    <property type="protein sequence ID" value="MBP2397863.1"/>
    <property type="molecule type" value="Genomic_DNA"/>
</dbReference>
<protein>
    <recommendedName>
        <fullName evidence="2">DNA-3-methyladenine glycosylase II</fullName>
        <ecNumber evidence="2">3.2.2.21</ecNumber>
    </recommendedName>
</protein>
<keyword evidence="6" id="KW-0326">Glycosidase</keyword>
<keyword evidence="4" id="KW-0234">DNA repair</keyword>
<dbReference type="SUPFAM" id="SSF48150">
    <property type="entry name" value="DNA-glycosylase"/>
    <property type="match status" value="1"/>
</dbReference>
<comment type="catalytic activity">
    <reaction evidence="1">
        <text>Hydrolysis of alkylated DNA, releasing 3-methyladenine, 3-methylguanine, 7-methylguanine and 7-methyladenine.</text>
        <dbReference type="EC" id="3.2.2.21"/>
    </reaction>
</comment>
<feature type="domain" description="DNA-3-methyladenine glycosylase AlkA N-terminal" evidence="5">
    <location>
        <begin position="1"/>
        <end position="37"/>
    </location>
</feature>
<dbReference type="InterPro" id="IPR011257">
    <property type="entry name" value="DNA_glycosylase"/>
</dbReference>
<evidence type="ECO:0000313" key="7">
    <source>
        <dbReference type="Proteomes" id="UP001195422"/>
    </source>
</evidence>
<keyword evidence="6" id="KW-0378">Hydrolase</keyword>
<dbReference type="Pfam" id="PF06029">
    <property type="entry name" value="AlkA_N"/>
    <property type="match status" value="1"/>
</dbReference>
<name>A0ABS4XMX2_GLUPR</name>